<dbReference type="SUPFAM" id="SSF54631">
    <property type="entry name" value="CBS-domain pair"/>
    <property type="match status" value="1"/>
</dbReference>
<protein>
    <submittedName>
        <fullName evidence="4">CBS domain-containing protein</fullName>
    </submittedName>
</protein>
<dbReference type="Gene3D" id="3.10.580.10">
    <property type="entry name" value="CBS-domain"/>
    <property type="match status" value="1"/>
</dbReference>
<dbReference type="SMART" id="SM00116">
    <property type="entry name" value="CBS"/>
    <property type="match status" value="2"/>
</dbReference>
<reference evidence="4 5" key="1">
    <citation type="submission" date="2018-08" db="EMBL/GenBank/DDBJ databases">
        <title>Genome Sequences of Legionella pneumophila subsp. pneumophila Isolates, Recovered from a Drinking Water System in a Large Builging.</title>
        <authorList>
            <person name="Gomez-Alvarez V."/>
            <person name="Boczek L."/>
            <person name="King D."/>
            <person name="Pemberton A."/>
            <person name="Pfaller S."/>
            <person name="Rodgers M."/>
            <person name="Santodomingo J."/>
            <person name="Revetta R."/>
        </authorList>
    </citation>
    <scope>NUCLEOTIDE SEQUENCE [LARGE SCALE GENOMIC DNA]</scope>
    <source>
        <strain evidence="4 5">L01C.1</strain>
    </source>
</reference>
<dbReference type="AlphaFoldDB" id="A0A3A6V4Q2"/>
<dbReference type="InterPro" id="IPR051257">
    <property type="entry name" value="Diverse_CBS-Domain"/>
</dbReference>
<evidence type="ECO:0000313" key="5">
    <source>
        <dbReference type="Proteomes" id="UP000277145"/>
    </source>
</evidence>
<feature type="domain" description="CBS" evidence="3">
    <location>
        <begin position="41"/>
        <end position="99"/>
    </location>
</feature>
<proteinExistence type="predicted"/>
<comment type="caution">
    <text evidence="4">The sequence shown here is derived from an EMBL/GenBank/DDBJ whole genome shotgun (WGS) entry which is preliminary data.</text>
</comment>
<dbReference type="Proteomes" id="UP000277145">
    <property type="component" value="Unassembled WGS sequence"/>
</dbReference>
<organism evidence="4 5">
    <name type="scientific">Legionella pneumophila subsp. pneumophila</name>
    <dbReference type="NCBI Taxonomy" id="91891"/>
    <lineage>
        <taxon>Bacteria</taxon>
        <taxon>Pseudomonadati</taxon>
        <taxon>Pseudomonadota</taxon>
        <taxon>Gammaproteobacteria</taxon>
        <taxon>Legionellales</taxon>
        <taxon>Legionellaceae</taxon>
        <taxon>Legionella</taxon>
    </lineage>
</organism>
<sequence>MLSINELNPSLFCAIFIQRVANLVLIRESAMAHLIHSVLPVPPRKIAYIHPDDSVKECIKQMVEKDIGALVVFDNDAHLIGIVSERDILRCYFHKSLSLETAKVSDVVYTNVTILSPHDSVEKAMQVITETKRRHVLIQEEGELLAILSIGDLLYHVLEDKLRVIEHLENYIHS</sequence>
<dbReference type="EMBL" id="QWDR01000001">
    <property type="protein sequence ID" value="RJY33302.1"/>
    <property type="molecule type" value="Genomic_DNA"/>
</dbReference>
<evidence type="ECO:0000313" key="4">
    <source>
        <dbReference type="EMBL" id="RJY33302.1"/>
    </source>
</evidence>
<dbReference type="PANTHER" id="PTHR43080">
    <property type="entry name" value="CBS DOMAIN-CONTAINING PROTEIN CBSX3, MITOCHONDRIAL"/>
    <property type="match status" value="1"/>
</dbReference>
<dbReference type="PROSITE" id="PS51371">
    <property type="entry name" value="CBS"/>
    <property type="match status" value="2"/>
</dbReference>
<dbReference type="InterPro" id="IPR046342">
    <property type="entry name" value="CBS_dom_sf"/>
</dbReference>
<evidence type="ECO:0000256" key="1">
    <source>
        <dbReference type="ARBA" id="ARBA00023122"/>
    </source>
</evidence>
<feature type="domain" description="CBS" evidence="3">
    <location>
        <begin position="108"/>
        <end position="164"/>
    </location>
</feature>
<accession>A0A3A6V4Q2</accession>
<dbReference type="InterPro" id="IPR000644">
    <property type="entry name" value="CBS_dom"/>
</dbReference>
<gene>
    <name evidence="4" type="ORF">D1H98_00375</name>
</gene>
<name>A0A3A6V4Q2_LEGPN</name>
<dbReference type="Pfam" id="PF00571">
    <property type="entry name" value="CBS"/>
    <property type="match status" value="2"/>
</dbReference>
<evidence type="ECO:0000259" key="3">
    <source>
        <dbReference type="PROSITE" id="PS51371"/>
    </source>
</evidence>
<keyword evidence="1 2" id="KW-0129">CBS domain</keyword>
<dbReference type="PANTHER" id="PTHR43080:SF2">
    <property type="entry name" value="CBS DOMAIN-CONTAINING PROTEIN"/>
    <property type="match status" value="1"/>
</dbReference>
<evidence type="ECO:0000256" key="2">
    <source>
        <dbReference type="PROSITE-ProRule" id="PRU00703"/>
    </source>
</evidence>
<dbReference type="OMA" id="FEAITRM"/>